<keyword evidence="5 6" id="KW-0067">ATP-binding</keyword>
<dbReference type="InterPro" id="IPR050117">
    <property type="entry name" value="MAPK"/>
</dbReference>
<evidence type="ECO:0000256" key="1">
    <source>
        <dbReference type="ARBA" id="ARBA00022527"/>
    </source>
</evidence>
<dbReference type="PANTHER" id="PTHR24055">
    <property type="entry name" value="MITOGEN-ACTIVATED PROTEIN KINASE"/>
    <property type="match status" value="1"/>
</dbReference>
<dbReference type="Gene3D" id="1.10.510.10">
    <property type="entry name" value="Transferase(Phosphotransferase) domain 1"/>
    <property type="match status" value="1"/>
</dbReference>
<dbReference type="SMART" id="SM00220">
    <property type="entry name" value="S_TKc"/>
    <property type="match status" value="1"/>
</dbReference>
<evidence type="ECO:0000256" key="4">
    <source>
        <dbReference type="ARBA" id="ARBA00022777"/>
    </source>
</evidence>
<organism evidence="8 9">
    <name type="scientific">Tetrahymena thermophila (strain SB210)</name>
    <dbReference type="NCBI Taxonomy" id="312017"/>
    <lineage>
        <taxon>Eukaryota</taxon>
        <taxon>Sar</taxon>
        <taxon>Alveolata</taxon>
        <taxon>Ciliophora</taxon>
        <taxon>Intramacronucleata</taxon>
        <taxon>Oligohymenophorea</taxon>
        <taxon>Hymenostomatida</taxon>
        <taxon>Tetrahymenina</taxon>
        <taxon>Tetrahymenidae</taxon>
        <taxon>Tetrahymena</taxon>
    </lineage>
</organism>
<evidence type="ECO:0000256" key="6">
    <source>
        <dbReference type="PROSITE-ProRule" id="PRU10141"/>
    </source>
</evidence>
<dbReference type="PROSITE" id="PS50011">
    <property type="entry name" value="PROTEIN_KINASE_DOM"/>
    <property type="match status" value="1"/>
</dbReference>
<dbReference type="Pfam" id="PF00069">
    <property type="entry name" value="Pkinase"/>
    <property type="match status" value="1"/>
</dbReference>
<proteinExistence type="predicted"/>
<keyword evidence="3 6" id="KW-0547">Nucleotide-binding</keyword>
<gene>
    <name evidence="8" type="ORF">TTHERM_00046660</name>
</gene>
<dbReference type="HOGENOM" id="CLU_426138_0_0_1"/>
<evidence type="ECO:0000313" key="9">
    <source>
        <dbReference type="Proteomes" id="UP000009168"/>
    </source>
</evidence>
<dbReference type="RefSeq" id="XP_001014661.2">
    <property type="nucleotide sequence ID" value="XM_001014661.3"/>
</dbReference>
<dbReference type="eggNOG" id="KOG0660">
    <property type="taxonomic scope" value="Eukaryota"/>
</dbReference>
<dbReference type="InterPro" id="IPR011009">
    <property type="entry name" value="Kinase-like_dom_sf"/>
</dbReference>
<feature type="binding site" evidence="6">
    <location>
        <position position="404"/>
    </location>
    <ligand>
        <name>ATP</name>
        <dbReference type="ChEBI" id="CHEBI:30616"/>
    </ligand>
</feature>
<feature type="domain" description="Protein kinase" evidence="7">
    <location>
        <begin position="375"/>
        <end position="703"/>
    </location>
</feature>
<dbReference type="SUPFAM" id="SSF56112">
    <property type="entry name" value="Protein kinase-like (PK-like)"/>
    <property type="match status" value="1"/>
</dbReference>
<evidence type="ECO:0000256" key="5">
    <source>
        <dbReference type="ARBA" id="ARBA00022840"/>
    </source>
</evidence>
<dbReference type="AlphaFoldDB" id="Q23DM5"/>
<dbReference type="GO" id="GO:0005524">
    <property type="term" value="F:ATP binding"/>
    <property type="evidence" value="ECO:0007669"/>
    <property type="project" value="UniProtKB-UniRule"/>
</dbReference>
<keyword evidence="1" id="KW-0723">Serine/threonine-protein kinase</keyword>
<dbReference type="InterPro" id="IPR017441">
    <property type="entry name" value="Protein_kinase_ATP_BS"/>
</dbReference>
<dbReference type="InterPro" id="IPR008271">
    <property type="entry name" value="Ser/Thr_kinase_AS"/>
</dbReference>
<dbReference type="Proteomes" id="UP000009168">
    <property type="component" value="Unassembled WGS sequence"/>
</dbReference>
<reference evidence="9" key="1">
    <citation type="journal article" date="2006" name="PLoS Biol.">
        <title>Macronuclear genome sequence of the ciliate Tetrahymena thermophila, a model eukaryote.</title>
        <authorList>
            <person name="Eisen J.A."/>
            <person name="Coyne R.S."/>
            <person name="Wu M."/>
            <person name="Wu D."/>
            <person name="Thiagarajan M."/>
            <person name="Wortman J.R."/>
            <person name="Badger J.H."/>
            <person name="Ren Q."/>
            <person name="Amedeo P."/>
            <person name="Jones K.M."/>
            <person name="Tallon L.J."/>
            <person name="Delcher A.L."/>
            <person name="Salzberg S.L."/>
            <person name="Silva J.C."/>
            <person name="Haas B.J."/>
            <person name="Majoros W.H."/>
            <person name="Farzad M."/>
            <person name="Carlton J.M."/>
            <person name="Smith R.K. Jr."/>
            <person name="Garg J."/>
            <person name="Pearlman R.E."/>
            <person name="Karrer K.M."/>
            <person name="Sun L."/>
            <person name="Manning G."/>
            <person name="Elde N.C."/>
            <person name="Turkewitz A.P."/>
            <person name="Asai D.J."/>
            <person name="Wilkes D.E."/>
            <person name="Wang Y."/>
            <person name="Cai H."/>
            <person name="Collins K."/>
            <person name="Stewart B.A."/>
            <person name="Lee S.R."/>
            <person name="Wilamowska K."/>
            <person name="Weinberg Z."/>
            <person name="Ruzzo W.L."/>
            <person name="Wloga D."/>
            <person name="Gaertig J."/>
            <person name="Frankel J."/>
            <person name="Tsao C.-C."/>
            <person name="Gorovsky M.A."/>
            <person name="Keeling P.J."/>
            <person name="Waller R.F."/>
            <person name="Patron N.J."/>
            <person name="Cherry J.M."/>
            <person name="Stover N.A."/>
            <person name="Krieger C.J."/>
            <person name="del Toro C."/>
            <person name="Ryder H.F."/>
            <person name="Williamson S.C."/>
            <person name="Barbeau R.A."/>
            <person name="Hamilton E.P."/>
            <person name="Orias E."/>
        </authorList>
    </citation>
    <scope>NUCLEOTIDE SEQUENCE [LARGE SCALE GENOMIC DNA]</scope>
    <source>
        <strain evidence="9">SB210</strain>
    </source>
</reference>
<dbReference type="EMBL" id="GG662712">
    <property type="protein sequence ID" value="EAR94551.2"/>
    <property type="molecule type" value="Genomic_DNA"/>
</dbReference>
<dbReference type="InterPro" id="IPR000719">
    <property type="entry name" value="Prot_kinase_dom"/>
</dbReference>
<dbReference type="Gene3D" id="3.30.200.20">
    <property type="entry name" value="Phosphorylase Kinase, domain 1"/>
    <property type="match status" value="1"/>
</dbReference>
<name>Q23DM5_TETTS</name>
<dbReference type="GeneID" id="7842579"/>
<accession>Q23DM5</accession>
<protein>
    <submittedName>
        <fullName evidence="8">Serine/Threonine kinase domain protein</fullName>
    </submittedName>
</protein>
<evidence type="ECO:0000313" key="8">
    <source>
        <dbReference type="EMBL" id="EAR94551.2"/>
    </source>
</evidence>
<keyword evidence="4 8" id="KW-0418">Kinase</keyword>
<dbReference type="GO" id="GO:0004674">
    <property type="term" value="F:protein serine/threonine kinase activity"/>
    <property type="evidence" value="ECO:0007669"/>
    <property type="project" value="UniProtKB-KW"/>
</dbReference>
<dbReference type="InParanoid" id="Q23DM5"/>
<dbReference type="PROSITE" id="PS00108">
    <property type="entry name" value="PROTEIN_KINASE_ST"/>
    <property type="match status" value="1"/>
</dbReference>
<evidence type="ECO:0000259" key="7">
    <source>
        <dbReference type="PROSITE" id="PS50011"/>
    </source>
</evidence>
<dbReference type="KEGG" id="tet:TTHERM_00046660"/>
<keyword evidence="9" id="KW-1185">Reference proteome</keyword>
<dbReference type="PROSITE" id="PS00107">
    <property type="entry name" value="PROTEIN_KINASE_ATP"/>
    <property type="match status" value="1"/>
</dbReference>
<sequence>MNRISETKIKYRFQDFGRKYYYENILIFRQKCKIDNQVQQLNNQLKQIKIILMTGINLASPKNIILKSTSYLIFINELRSKKLGEILKLSDTLYLKYQELHQSSLIQFFNLCFAKKKKISIFSKFQTSNQYKQHKNTQIQLIFQKFYSMKKENSSNIRAMEVEKINAFQQSISSQAIIENLKSQEIRESLQQQAKPLDYIFQNPVQYSVLEEAIQYFQMHMRENHIFPSQDEYKRFQDKLVKVIGSRPDFKEKYQFEQSIRDCISVFIMEYQLMQNYQNFLSRKSNYFQEKYNLQIQSHNCCFQNDALDLNVLDFEQYSQRISILPFLKDTYDQAVSQLKNLLNLPQFLNKQILKDSRGNVLQPKNLPKEILENYTYSGYIGQGGYSQVYKFIDNQTNQPVAIKFVNLFHNEQDTKRVLRELYIQRHLSHPNVMKIQNIYYNKELHNFDRIYIVMEYYPFSLFDILYQYQQNLTWSHELVRIIFTQIVNGLAYIHSRNIIHRDLKPSNILIDQNLNVKIADFTLSRQNTTANFQNNQSKKRSTKPAFQEQKSLNSGSRYYRAPEIILLNSNYGFQSDIWSLGCLYAELLQNYDRHNSLQGILFPGQTCNPITPPSKNDSDFLKQDQLFLIIDKLGRPKKEDCSFIEKASAVKFVRGFKCKPLYHFTQLYYSTVYQEQFILQSTLQFSPNRRITAEQLLSTEYFKIFNREDLFYYEEDPIYVDFEIQFFNSIDEFPYIANNNYLPFEELRKLLIREFNFYKQIDGYNLFIHEQIKDLISNIQQLNQITSKQA</sequence>
<keyword evidence="2" id="KW-0808">Transferase</keyword>
<dbReference type="FunFam" id="1.10.510.10:FF:000624">
    <property type="entry name" value="Mitogen-activated protein kinase"/>
    <property type="match status" value="1"/>
</dbReference>
<dbReference type="STRING" id="312017.Q23DM5"/>
<evidence type="ECO:0000256" key="3">
    <source>
        <dbReference type="ARBA" id="ARBA00022741"/>
    </source>
</evidence>
<evidence type="ECO:0000256" key="2">
    <source>
        <dbReference type="ARBA" id="ARBA00022679"/>
    </source>
</evidence>